<dbReference type="AlphaFoldDB" id="A0A3N4L1W4"/>
<keyword evidence="2" id="KW-1185">Reference proteome</keyword>
<protein>
    <submittedName>
        <fullName evidence="1">Uncharacterized protein</fullName>
    </submittedName>
</protein>
<proteinExistence type="predicted"/>
<sequence>MCALLYSTYSLQHFPSYFVPYSTYIHARSYFHLPYIPSLSDNHPASTPYHTPHRAVSALHTLPYST</sequence>
<evidence type="ECO:0000313" key="2">
    <source>
        <dbReference type="Proteomes" id="UP000277580"/>
    </source>
</evidence>
<organism evidence="1 2">
    <name type="scientific">Morchella conica CCBAS932</name>
    <dbReference type="NCBI Taxonomy" id="1392247"/>
    <lineage>
        <taxon>Eukaryota</taxon>
        <taxon>Fungi</taxon>
        <taxon>Dikarya</taxon>
        <taxon>Ascomycota</taxon>
        <taxon>Pezizomycotina</taxon>
        <taxon>Pezizomycetes</taxon>
        <taxon>Pezizales</taxon>
        <taxon>Morchellaceae</taxon>
        <taxon>Morchella</taxon>
    </lineage>
</organism>
<dbReference type="Proteomes" id="UP000277580">
    <property type="component" value="Unassembled WGS sequence"/>
</dbReference>
<name>A0A3N4L1W4_9PEZI</name>
<dbReference type="EMBL" id="ML119112">
    <property type="protein sequence ID" value="RPB15708.1"/>
    <property type="molecule type" value="Genomic_DNA"/>
</dbReference>
<gene>
    <name evidence="1" type="ORF">P167DRAFT_533091</name>
</gene>
<evidence type="ECO:0000313" key="1">
    <source>
        <dbReference type="EMBL" id="RPB15708.1"/>
    </source>
</evidence>
<reference evidence="1 2" key="1">
    <citation type="journal article" date="2018" name="Nat. Ecol. Evol.">
        <title>Pezizomycetes genomes reveal the molecular basis of ectomycorrhizal truffle lifestyle.</title>
        <authorList>
            <person name="Murat C."/>
            <person name="Payen T."/>
            <person name="Noel B."/>
            <person name="Kuo A."/>
            <person name="Morin E."/>
            <person name="Chen J."/>
            <person name="Kohler A."/>
            <person name="Krizsan K."/>
            <person name="Balestrini R."/>
            <person name="Da Silva C."/>
            <person name="Montanini B."/>
            <person name="Hainaut M."/>
            <person name="Levati E."/>
            <person name="Barry K.W."/>
            <person name="Belfiori B."/>
            <person name="Cichocki N."/>
            <person name="Clum A."/>
            <person name="Dockter R.B."/>
            <person name="Fauchery L."/>
            <person name="Guy J."/>
            <person name="Iotti M."/>
            <person name="Le Tacon F."/>
            <person name="Lindquist E.A."/>
            <person name="Lipzen A."/>
            <person name="Malagnac F."/>
            <person name="Mello A."/>
            <person name="Molinier V."/>
            <person name="Miyauchi S."/>
            <person name="Poulain J."/>
            <person name="Riccioni C."/>
            <person name="Rubini A."/>
            <person name="Sitrit Y."/>
            <person name="Splivallo R."/>
            <person name="Traeger S."/>
            <person name="Wang M."/>
            <person name="Zifcakova L."/>
            <person name="Wipf D."/>
            <person name="Zambonelli A."/>
            <person name="Paolocci F."/>
            <person name="Nowrousian M."/>
            <person name="Ottonello S."/>
            <person name="Baldrian P."/>
            <person name="Spatafora J.W."/>
            <person name="Henrissat B."/>
            <person name="Nagy L.G."/>
            <person name="Aury J.M."/>
            <person name="Wincker P."/>
            <person name="Grigoriev I.V."/>
            <person name="Bonfante P."/>
            <person name="Martin F.M."/>
        </authorList>
    </citation>
    <scope>NUCLEOTIDE SEQUENCE [LARGE SCALE GENOMIC DNA]</scope>
    <source>
        <strain evidence="1 2">CCBAS932</strain>
    </source>
</reference>
<dbReference type="InParanoid" id="A0A3N4L1W4"/>
<accession>A0A3N4L1W4</accession>